<evidence type="ECO:0000313" key="2">
    <source>
        <dbReference type="Proteomes" id="UP001148737"/>
    </source>
</evidence>
<protein>
    <submittedName>
        <fullName evidence="1">Uncharacterized protein</fullName>
    </submittedName>
</protein>
<gene>
    <name evidence="1" type="ORF">NLG97_g10512</name>
</gene>
<accession>A0ACC1QGU0</accession>
<dbReference type="Proteomes" id="UP001148737">
    <property type="component" value="Unassembled WGS sequence"/>
</dbReference>
<evidence type="ECO:0000313" key="1">
    <source>
        <dbReference type="EMBL" id="KAJ3473112.1"/>
    </source>
</evidence>
<keyword evidence="2" id="KW-1185">Reference proteome</keyword>
<name>A0ACC1QGU0_9HYPO</name>
<reference evidence="1" key="1">
    <citation type="submission" date="2022-07" db="EMBL/GenBank/DDBJ databases">
        <title>Genome Sequence of Lecanicillium saksenae.</title>
        <authorList>
            <person name="Buettner E."/>
        </authorList>
    </citation>
    <scope>NUCLEOTIDE SEQUENCE</scope>
    <source>
        <strain evidence="1">VT-O1</strain>
    </source>
</reference>
<sequence length="98" mass="11239">MSGAPLRLEQSIVQRDGRGRPRQVAFIASSFPQAPTYATAKMGPWTGFYHSNGDFAYTDQMRWGGRQLRELVFDLDERGAAVKCTPWYQRIELTRLKK</sequence>
<organism evidence="1 2">
    <name type="scientific">Lecanicillium saksenae</name>
    <dbReference type="NCBI Taxonomy" id="468837"/>
    <lineage>
        <taxon>Eukaryota</taxon>
        <taxon>Fungi</taxon>
        <taxon>Dikarya</taxon>
        <taxon>Ascomycota</taxon>
        <taxon>Pezizomycotina</taxon>
        <taxon>Sordariomycetes</taxon>
        <taxon>Hypocreomycetidae</taxon>
        <taxon>Hypocreales</taxon>
        <taxon>Cordycipitaceae</taxon>
        <taxon>Lecanicillium</taxon>
    </lineage>
</organism>
<proteinExistence type="predicted"/>
<dbReference type="EMBL" id="JANAKD010002670">
    <property type="protein sequence ID" value="KAJ3473112.1"/>
    <property type="molecule type" value="Genomic_DNA"/>
</dbReference>
<comment type="caution">
    <text evidence="1">The sequence shown here is derived from an EMBL/GenBank/DDBJ whole genome shotgun (WGS) entry which is preliminary data.</text>
</comment>